<proteinExistence type="predicted"/>
<gene>
    <name evidence="1" type="ORF">SCALOS_LOCUS1298</name>
</gene>
<dbReference type="Proteomes" id="UP000789860">
    <property type="component" value="Unassembled WGS sequence"/>
</dbReference>
<sequence>MFEQFKRFSSVLNFKDLLDNTGLPREGLQAVKSEWESIRSKSVEMLSPATVSTSSKFRAVPKIDIPATTELATRYECEWNIIRMEDEKNFRNAAIVDELIQRMLNTCENHYEVCESVKSESNQLPKVKEIIEEMAVTAGKLTELEKMIDELAKSNEELEFEEWKQQQRLLFNQHVDEKNKELEEKRVLYRQHYDEFLTNHQVQRVQLYQANFEAQMENYRNRAIDSSMFNEHPIQSITYQSDDDVIAKLDQVVIETADDRNALEDFLCSS</sequence>
<protein>
    <submittedName>
        <fullName evidence="1">3082_t:CDS:1</fullName>
    </submittedName>
</protein>
<dbReference type="EMBL" id="CAJVPM010000862">
    <property type="protein sequence ID" value="CAG8453562.1"/>
    <property type="molecule type" value="Genomic_DNA"/>
</dbReference>
<accession>A0ACA9K5K0</accession>
<name>A0ACA9K5K0_9GLOM</name>
<comment type="caution">
    <text evidence="1">The sequence shown here is derived from an EMBL/GenBank/DDBJ whole genome shotgun (WGS) entry which is preliminary data.</text>
</comment>
<keyword evidence="2" id="KW-1185">Reference proteome</keyword>
<organism evidence="1 2">
    <name type="scientific">Scutellospora calospora</name>
    <dbReference type="NCBI Taxonomy" id="85575"/>
    <lineage>
        <taxon>Eukaryota</taxon>
        <taxon>Fungi</taxon>
        <taxon>Fungi incertae sedis</taxon>
        <taxon>Mucoromycota</taxon>
        <taxon>Glomeromycotina</taxon>
        <taxon>Glomeromycetes</taxon>
        <taxon>Diversisporales</taxon>
        <taxon>Gigasporaceae</taxon>
        <taxon>Scutellospora</taxon>
    </lineage>
</organism>
<reference evidence="1" key="1">
    <citation type="submission" date="2021-06" db="EMBL/GenBank/DDBJ databases">
        <authorList>
            <person name="Kallberg Y."/>
            <person name="Tangrot J."/>
            <person name="Rosling A."/>
        </authorList>
    </citation>
    <scope>NUCLEOTIDE SEQUENCE</scope>
    <source>
        <strain evidence="1">AU212A</strain>
    </source>
</reference>
<evidence type="ECO:0000313" key="2">
    <source>
        <dbReference type="Proteomes" id="UP000789860"/>
    </source>
</evidence>
<evidence type="ECO:0000313" key="1">
    <source>
        <dbReference type="EMBL" id="CAG8453562.1"/>
    </source>
</evidence>